<sequence>MMEPPCKSGWVQLQAATATDVSVLGRKRRWVTLGVVRGHPILYVSKAPTSAPVGGLRLEVVTHLSVARDVCQIVLASPGAEPVTVSLSTPAAAEWLDALLYVQSSSNATLQSDASYMAEEARRLQQQLIAAVADLDRDATKWDKSTVHAGATIDVSFHLPPHKSVAARIQMGVDLAPDAAYAVLSNALDLYGPLGYVFGHSACTLHESRTDSILDAAYRIRGTKPRRAVLLQAKCAPVMAVASLNWEEGLLWAHDATAALDTSSVRLVMYPSGLVVRPGATPESAIATLFIHVDVGGLAQSVLRTVAWTTPSTMLCLLVDDLCAVLRA</sequence>
<accession>T0RGN3</accession>
<dbReference type="RefSeq" id="XP_008617714.1">
    <property type="nucleotide sequence ID" value="XM_008619492.1"/>
</dbReference>
<dbReference type="OrthoDB" id="76757at2759"/>
<proteinExistence type="predicted"/>
<dbReference type="VEuPathDB" id="FungiDB:SDRG_13407"/>
<keyword evidence="2" id="KW-1185">Reference proteome</keyword>
<reference evidence="1 2" key="1">
    <citation type="submission" date="2012-04" db="EMBL/GenBank/DDBJ databases">
        <title>The Genome Sequence of Saprolegnia declina VS20.</title>
        <authorList>
            <consortium name="The Broad Institute Genome Sequencing Platform"/>
            <person name="Russ C."/>
            <person name="Nusbaum C."/>
            <person name="Tyler B."/>
            <person name="van West P."/>
            <person name="Dieguez-Uribeondo J."/>
            <person name="de Bruijn I."/>
            <person name="Tripathy S."/>
            <person name="Jiang R."/>
            <person name="Young S.K."/>
            <person name="Zeng Q."/>
            <person name="Gargeya S."/>
            <person name="Fitzgerald M."/>
            <person name="Haas B."/>
            <person name="Abouelleil A."/>
            <person name="Alvarado L."/>
            <person name="Arachchi H.M."/>
            <person name="Berlin A."/>
            <person name="Chapman S.B."/>
            <person name="Goldberg J."/>
            <person name="Griggs A."/>
            <person name="Gujja S."/>
            <person name="Hansen M."/>
            <person name="Howarth C."/>
            <person name="Imamovic A."/>
            <person name="Larimer J."/>
            <person name="McCowen C."/>
            <person name="Montmayeur A."/>
            <person name="Murphy C."/>
            <person name="Neiman D."/>
            <person name="Pearson M."/>
            <person name="Priest M."/>
            <person name="Roberts A."/>
            <person name="Saif S."/>
            <person name="Shea T."/>
            <person name="Sisk P."/>
            <person name="Sykes S."/>
            <person name="Wortman J."/>
            <person name="Nusbaum C."/>
            <person name="Birren B."/>
        </authorList>
    </citation>
    <scope>NUCLEOTIDE SEQUENCE [LARGE SCALE GENOMIC DNA]</scope>
    <source>
        <strain evidence="1 2">VS20</strain>
    </source>
</reference>
<dbReference type="Proteomes" id="UP000030762">
    <property type="component" value="Unassembled WGS sequence"/>
</dbReference>
<dbReference type="InParanoid" id="T0RGN3"/>
<dbReference type="GeneID" id="19954134"/>
<evidence type="ECO:0000313" key="1">
    <source>
        <dbReference type="EMBL" id="EQC28897.1"/>
    </source>
</evidence>
<organism evidence="1 2">
    <name type="scientific">Saprolegnia diclina (strain VS20)</name>
    <dbReference type="NCBI Taxonomy" id="1156394"/>
    <lineage>
        <taxon>Eukaryota</taxon>
        <taxon>Sar</taxon>
        <taxon>Stramenopiles</taxon>
        <taxon>Oomycota</taxon>
        <taxon>Saprolegniomycetes</taxon>
        <taxon>Saprolegniales</taxon>
        <taxon>Saprolegniaceae</taxon>
        <taxon>Saprolegnia</taxon>
    </lineage>
</organism>
<dbReference type="OMA" id="ARDVCQI"/>
<name>T0RGN3_SAPDV</name>
<evidence type="ECO:0000313" key="2">
    <source>
        <dbReference type="Proteomes" id="UP000030762"/>
    </source>
</evidence>
<dbReference type="AlphaFoldDB" id="T0RGN3"/>
<evidence type="ECO:0008006" key="3">
    <source>
        <dbReference type="Google" id="ProtNLM"/>
    </source>
</evidence>
<dbReference type="EMBL" id="JH767190">
    <property type="protein sequence ID" value="EQC28897.1"/>
    <property type="molecule type" value="Genomic_DNA"/>
</dbReference>
<gene>
    <name evidence="1" type="ORF">SDRG_13407</name>
</gene>
<protein>
    <recommendedName>
        <fullName evidence="3">PH domain-containing protein</fullName>
    </recommendedName>
</protein>